<keyword evidence="1" id="KW-0808">Transferase</keyword>
<dbReference type="OrthoDB" id="9771846at2"/>
<dbReference type="Pfam" id="PF13641">
    <property type="entry name" value="Glyco_tranf_2_3"/>
    <property type="match status" value="1"/>
</dbReference>
<evidence type="ECO:0000313" key="2">
    <source>
        <dbReference type="Proteomes" id="UP000293289"/>
    </source>
</evidence>
<protein>
    <submittedName>
        <fullName evidence="1">N-acetylglucosaminyl-diphospho-decaprenol L-rhamnosyltransferase</fullName>
    </submittedName>
</protein>
<dbReference type="AlphaFoldDB" id="A0A4Q7MJB1"/>
<dbReference type="Proteomes" id="UP000293289">
    <property type="component" value="Unassembled WGS sequence"/>
</dbReference>
<proteinExistence type="predicted"/>
<dbReference type="Gene3D" id="3.90.550.10">
    <property type="entry name" value="Spore Coat Polysaccharide Biosynthesis Protein SpsA, Chain A"/>
    <property type="match status" value="1"/>
</dbReference>
<dbReference type="PANTHER" id="PTHR43179:SF7">
    <property type="entry name" value="RHAMNOSYLTRANSFERASE WBBL"/>
    <property type="match status" value="1"/>
</dbReference>
<dbReference type="RefSeq" id="WP_130351314.1">
    <property type="nucleotide sequence ID" value="NZ_SGWY01000001.1"/>
</dbReference>
<dbReference type="SUPFAM" id="SSF53448">
    <property type="entry name" value="Nucleotide-diphospho-sugar transferases"/>
    <property type="match status" value="1"/>
</dbReference>
<comment type="caution">
    <text evidence="1">The sequence shown here is derived from an EMBL/GenBank/DDBJ whole genome shotgun (WGS) entry which is preliminary data.</text>
</comment>
<reference evidence="1 2" key="1">
    <citation type="submission" date="2019-02" db="EMBL/GenBank/DDBJ databases">
        <title>Genomic Encyclopedia of Type Strains, Phase IV (KMG-IV): sequencing the most valuable type-strain genomes for metagenomic binning, comparative biology and taxonomic classification.</title>
        <authorList>
            <person name="Goeker M."/>
        </authorList>
    </citation>
    <scope>NUCLEOTIDE SEQUENCE [LARGE SCALE GENOMIC DNA]</scope>
    <source>
        <strain evidence="1 2">DSM 43045</strain>
    </source>
</reference>
<organism evidence="1 2">
    <name type="scientific">Agromyces ramosus</name>
    <dbReference type="NCBI Taxonomy" id="33879"/>
    <lineage>
        <taxon>Bacteria</taxon>
        <taxon>Bacillati</taxon>
        <taxon>Actinomycetota</taxon>
        <taxon>Actinomycetes</taxon>
        <taxon>Micrococcales</taxon>
        <taxon>Microbacteriaceae</taxon>
        <taxon>Agromyces</taxon>
    </lineage>
</organism>
<name>A0A4Q7MJB1_9MICO</name>
<gene>
    <name evidence="1" type="ORF">EV187_0349</name>
</gene>
<dbReference type="InterPro" id="IPR029044">
    <property type="entry name" value="Nucleotide-diphossugar_trans"/>
</dbReference>
<keyword evidence="2" id="KW-1185">Reference proteome</keyword>
<accession>A0A4Q7MJB1</accession>
<dbReference type="PANTHER" id="PTHR43179">
    <property type="entry name" value="RHAMNOSYLTRANSFERASE WBBL"/>
    <property type="match status" value="1"/>
</dbReference>
<sequence length="284" mass="31039">MNEENLRAPDVTVVVVSYGSEAVLPAFLDSLGPASSMPLRTIVVDNKPAGGAVEGLAEARGLEYLPLENPGYGAAVNRAVFGLAVETKWLLITNPDVTMDPGSIDLLVGAGEKDERIGSVGPLIRDAEGGIYPSARRLPRLTTGTGHALFGRVWRGNPWSQEYRQANEEPVARDAEWLSGACLLVRSTAFRAIDGFDESFFMYFEDVDLGARLLHAGYRNRYQPAASVTHTGAHSTERSVSAMVAAHHESAYRFLAKRYPGPLLWPVRQALRLGLQVRSRHSRR</sequence>
<dbReference type="CDD" id="cd04186">
    <property type="entry name" value="GT_2_like_c"/>
    <property type="match status" value="1"/>
</dbReference>
<dbReference type="EMBL" id="SGWY01000001">
    <property type="protein sequence ID" value="RZS67927.1"/>
    <property type="molecule type" value="Genomic_DNA"/>
</dbReference>
<evidence type="ECO:0000313" key="1">
    <source>
        <dbReference type="EMBL" id="RZS67927.1"/>
    </source>
</evidence>
<dbReference type="GO" id="GO:0016740">
    <property type="term" value="F:transferase activity"/>
    <property type="evidence" value="ECO:0007669"/>
    <property type="project" value="UniProtKB-KW"/>
</dbReference>